<dbReference type="KEGG" id="hir:HETIRDRAFT_455142"/>
<feature type="region of interest" description="Disordered" evidence="1">
    <location>
        <begin position="1"/>
        <end position="182"/>
    </location>
</feature>
<keyword evidence="3" id="KW-1185">Reference proteome</keyword>
<dbReference type="GeneID" id="20676593"/>
<proteinExistence type="predicted"/>
<evidence type="ECO:0000313" key="3">
    <source>
        <dbReference type="Proteomes" id="UP000030671"/>
    </source>
</evidence>
<accession>W4JUQ0</accession>
<protein>
    <submittedName>
        <fullName evidence="2">Uncharacterized protein</fullName>
    </submittedName>
</protein>
<reference evidence="2 3" key="1">
    <citation type="journal article" date="2012" name="New Phytol.">
        <title>Insight into trade-off between wood decay and parasitism from the genome of a fungal forest pathogen.</title>
        <authorList>
            <person name="Olson A."/>
            <person name="Aerts A."/>
            <person name="Asiegbu F."/>
            <person name="Belbahri L."/>
            <person name="Bouzid O."/>
            <person name="Broberg A."/>
            <person name="Canback B."/>
            <person name="Coutinho P.M."/>
            <person name="Cullen D."/>
            <person name="Dalman K."/>
            <person name="Deflorio G."/>
            <person name="van Diepen L.T."/>
            <person name="Dunand C."/>
            <person name="Duplessis S."/>
            <person name="Durling M."/>
            <person name="Gonthier P."/>
            <person name="Grimwood J."/>
            <person name="Fossdal C.G."/>
            <person name="Hansson D."/>
            <person name="Henrissat B."/>
            <person name="Hietala A."/>
            <person name="Himmelstrand K."/>
            <person name="Hoffmeister D."/>
            <person name="Hogberg N."/>
            <person name="James T.Y."/>
            <person name="Karlsson M."/>
            <person name="Kohler A."/>
            <person name="Kues U."/>
            <person name="Lee Y.H."/>
            <person name="Lin Y.C."/>
            <person name="Lind M."/>
            <person name="Lindquist E."/>
            <person name="Lombard V."/>
            <person name="Lucas S."/>
            <person name="Lunden K."/>
            <person name="Morin E."/>
            <person name="Murat C."/>
            <person name="Park J."/>
            <person name="Raffaello T."/>
            <person name="Rouze P."/>
            <person name="Salamov A."/>
            <person name="Schmutz J."/>
            <person name="Solheim H."/>
            <person name="Stahlberg J."/>
            <person name="Velez H."/>
            <person name="de Vries R.P."/>
            <person name="Wiebenga A."/>
            <person name="Woodward S."/>
            <person name="Yakovlev I."/>
            <person name="Garbelotto M."/>
            <person name="Martin F."/>
            <person name="Grigoriev I.V."/>
            <person name="Stenlid J."/>
        </authorList>
    </citation>
    <scope>NUCLEOTIDE SEQUENCE [LARGE SCALE GENOMIC DNA]</scope>
    <source>
        <strain evidence="2 3">TC 32-1</strain>
    </source>
</reference>
<dbReference type="HOGENOM" id="CLU_1094417_0_0_1"/>
<organism evidence="2 3">
    <name type="scientific">Heterobasidion irregulare (strain TC 32-1)</name>
    <dbReference type="NCBI Taxonomy" id="747525"/>
    <lineage>
        <taxon>Eukaryota</taxon>
        <taxon>Fungi</taxon>
        <taxon>Dikarya</taxon>
        <taxon>Basidiomycota</taxon>
        <taxon>Agaricomycotina</taxon>
        <taxon>Agaricomycetes</taxon>
        <taxon>Russulales</taxon>
        <taxon>Bondarzewiaceae</taxon>
        <taxon>Heterobasidion</taxon>
        <taxon>Heterobasidion annosum species complex</taxon>
    </lineage>
</organism>
<evidence type="ECO:0000313" key="2">
    <source>
        <dbReference type="EMBL" id="ETW76626.1"/>
    </source>
</evidence>
<dbReference type="AlphaFoldDB" id="W4JUQ0"/>
<feature type="compositionally biased region" description="Low complexity" evidence="1">
    <location>
        <begin position="51"/>
        <end position="71"/>
    </location>
</feature>
<dbReference type="InParanoid" id="W4JUQ0"/>
<evidence type="ECO:0000256" key="1">
    <source>
        <dbReference type="SAM" id="MobiDB-lite"/>
    </source>
</evidence>
<dbReference type="PRINTS" id="PR01217">
    <property type="entry name" value="PRICHEXTENSN"/>
</dbReference>
<gene>
    <name evidence="2" type="ORF">HETIRDRAFT_455142</name>
</gene>
<name>W4JUQ0_HETIT</name>
<dbReference type="STRING" id="747525.W4JUQ0"/>
<feature type="compositionally biased region" description="Pro residues" evidence="1">
    <location>
        <begin position="100"/>
        <end position="110"/>
    </location>
</feature>
<dbReference type="RefSeq" id="XP_009551512.1">
    <property type="nucleotide sequence ID" value="XM_009553217.1"/>
</dbReference>
<sequence length="254" mass="27475">MGWDEAGMGVEEEEMEMGEEEEEEEMEEMEEGARSSPVRSRPNTRTHHDVAIAVPRAPRACIAPAPFCPGELPSPPLPAAPAPVHRPGHPRSSACHAPLSPQPSPLPQSQPRPARSPDTPSNTHWRPAPSKANLNRTHVPLHSPPHVPDPHRHRRPPSPAYTLSRRPPAPQSAFPIRSPIPVRPSAPISIPRAPPRPAPPMFPRPSASAFICTRKRGPPLSAPSHSCTAPCDPPFFLRLSRSLAASSTVVVAHT</sequence>
<feature type="compositionally biased region" description="Acidic residues" evidence="1">
    <location>
        <begin position="10"/>
        <end position="30"/>
    </location>
</feature>
<dbReference type="EMBL" id="KI925464">
    <property type="protein sequence ID" value="ETW76626.1"/>
    <property type="molecule type" value="Genomic_DNA"/>
</dbReference>
<feature type="compositionally biased region" description="Pro residues" evidence="1">
    <location>
        <begin position="72"/>
        <end position="81"/>
    </location>
</feature>
<dbReference type="Proteomes" id="UP000030671">
    <property type="component" value="Unassembled WGS sequence"/>
</dbReference>